<accession>A0ABP7XH60</accession>
<dbReference type="SUPFAM" id="SSF52540">
    <property type="entry name" value="P-loop containing nucleoside triphosphate hydrolases"/>
    <property type="match status" value="1"/>
</dbReference>
<reference evidence="3" key="1">
    <citation type="journal article" date="2019" name="Int. J. Syst. Evol. Microbiol.">
        <title>The Global Catalogue of Microorganisms (GCM) 10K type strain sequencing project: providing services to taxonomists for standard genome sequencing and annotation.</title>
        <authorList>
            <consortium name="The Broad Institute Genomics Platform"/>
            <consortium name="The Broad Institute Genome Sequencing Center for Infectious Disease"/>
            <person name="Wu L."/>
            <person name="Ma J."/>
        </authorList>
    </citation>
    <scope>NUCLEOTIDE SEQUENCE [LARGE SCALE GENOMIC DNA]</scope>
    <source>
        <strain evidence="3">JCM 16703</strain>
    </source>
</reference>
<gene>
    <name evidence="2" type="ORF">GCM10022215_16040</name>
</gene>
<feature type="domain" description="Phosphoribulokinase/uridine kinase" evidence="1">
    <location>
        <begin position="3"/>
        <end position="186"/>
    </location>
</feature>
<evidence type="ECO:0000259" key="1">
    <source>
        <dbReference type="Pfam" id="PF00485"/>
    </source>
</evidence>
<dbReference type="Pfam" id="PF00485">
    <property type="entry name" value="PRK"/>
    <property type="match status" value="1"/>
</dbReference>
<name>A0ABP7XH60_9ACTN</name>
<evidence type="ECO:0000313" key="2">
    <source>
        <dbReference type="EMBL" id="GAA4116402.1"/>
    </source>
</evidence>
<evidence type="ECO:0000313" key="3">
    <source>
        <dbReference type="Proteomes" id="UP001501495"/>
    </source>
</evidence>
<comment type="caution">
    <text evidence="2">The sequence shown here is derived from an EMBL/GenBank/DDBJ whole genome shotgun (WGS) entry which is preliminary data.</text>
</comment>
<protein>
    <recommendedName>
        <fullName evidence="1">Phosphoribulokinase/uridine kinase domain-containing protein</fullName>
    </recommendedName>
</protein>
<proteinExistence type="predicted"/>
<sequence length="198" mass="21373">MRVGLDGRCGSGKTTLARELVARLRQDGVPATHLDSDGFHHVRAVRYRQGRDSARGYYDDAYDLGALADRVLGPLGPGGSGVYATRVHDMATDAVITDETATAGPGEVVVLDCTFLQRGALRELWDVVVWLEVPREVALARGIARDAAALGGEDAARAAYESRYMAACDLYLAEERPAERADIVVDHADPERPVLLRG</sequence>
<dbReference type="InterPro" id="IPR027417">
    <property type="entry name" value="P-loop_NTPase"/>
</dbReference>
<keyword evidence="3" id="KW-1185">Reference proteome</keyword>
<dbReference type="Proteomes" id="UP001501495">
    <property type="component" value="Unassembled WGS sequence"/>
</dbReference>
<dbReference type="InterPro" id="IPR006083">
    <property type="entry name" value="PRK/URK"/>
</dbReference>
<dbReference type="EMBL" id="BAAAZH010000012">
    <property type="protein sequence ID" value="GAA4116402.1"/>
    <property type="molecule type" value="Genomic_DNA"/>
</dbReference>
<organism evidence="2 3">
    <name type="scientific">Nocardioides fonticola</name>
    <dbReference type="NCBI Taxonomy" id="450363"/>
    <lineage>
        <taxon>Bacteria</taxon>
        <taxon>Bacillati</taxon>
        <taxon>Actinomycetota</taxon>
        <taxon>Actinomycetes</taxon>
        <taxon>Propionibacteriales</taxon>
        <taxon>Nocardioidaceae</taxon>
        <taxon>Nocardioides</taxon>
    </lineage>
</organism>
<dbReference type="Gene3D" id="3.40.50.300">
    <property type="entry name" value="P-loop containing nucleotide triphosphate hydrolases"/>
    <property type="match status" value="1"/>
</dbReference>